<sequence>MARRVRGARVGSLRGGSPKKKNYDFPQTFEKNHFNWNGSACRRWGSLAHAEGGGTPAQPAASAAAPRAQAVPRPRPPWHIYDIVGQAARAQLARLQVQLDCFYTDGYLRTLSEPAELEACYDIDTYQRP</sequence>
<accession>A0ACC0K0R1</accession>
<dbReference type="Proteomes" id="UP001064048">
    <property type="component" value="Chromosome Z"/>
</dbReference>
<name>A0ACC0K0R1_CHOFU</name>
<reference evidence="1 2" key="1">
    <citation type="journal article" date="2022" name="Genome Biol. Evol.">
        <title>The Spruce Budworm Genome: Reconstructing the Evolutionary History of Antifreeze Proteins.</title>
        <authorList>
            <person name="Beliveau C."/>
            <person name="Gagne P."/>
            <person name="Picq S."/>
            <person name="Vernygora O."/>
            <person name="Keeling C.I."/>
            <person name="Pinkney K."/>
            <person name="Doucet D."/>
            <person name="Wen F."/>
            <person name="Johnston J.S."/>
            <person name="Maaroufi H."/>
            <person name="Boyle B."/>
            <person name="Laroche J."/>
            <person name="Dewar K."/>
            <person name="Juretic N."/>
            <person name="Blackburn G."/>
            <person name="Nisole A."/>
            <person name="Brunet B."/>
            <person name="Brandao M."/>
            <person name="Lumley L."/>
            <person name="Duan J."/>
            <person name="Quan G."/>
            <person name="Lucarotti C.J."/>
            <person name="Roe A.D."/>
            <person name="Sperling F.A.H."/>
            <person name="Levesque R.C."/>
            <person name="Cusson M."/>
        </authorList>
    </citation>
    <scope>NUCLEOTIDE SEQUENCE [LARGE SCALE GENOMIC DNA]</scope>
    <source>
        <strain evidence="1">Glfc:IPQL:Cfum</strain>
    </source>
</reference>
<keyword evidence="2" id="KW-1185">Reference proteome</keyword>
<organism evidence="1 2">
    <name type="scientific">Choristoneura fumiferana</name>
    <name type="common">Spruce budworm moth</name>
    <name type="synonym">Archips fumiferana</name>
    <dbReference type="NCBI Taxonomy" id="7141"/>
    <lineage>
        <taxon>Eukaryota</taxon>
        <taxon>Metazoa</taxon>
        <taxon>Ecdysozoa</taxon>
        <taxon>Arthropoda</taxon>
        <taxon>Hexapoda</taxon>
        <taxon>Insecta</taxon>
        <taxon>Pterygota</taxon>
        <taxon>Neoptera</taxon>
        <taxon>Endopterygota</taxon>
        <taxon>Lepidoptera</taxon>
        <taxon>Glossata</taxon>
        <taxon>Ditrysia</taxon>
        <taxon>Tortricoidea</taxon>
        <taxon>Tortricidae</taxon>
        <taxon>Tortricinae</taxon>
        <taxon>Choristoneura</taxon>
    </lineage>
</organism>
<proteinExistence type="predicted"/>
<dbReference type="EMBL" id="CM046131">
    <property type="protein sequence ID" value="KAI8429958.1"/>
    <property type="molecule type" value="Genomic_DNA"/>
</dbReference>
<gene>
    <name evidence="1" type="ORF">MSG28_000419</name>
</gene>
<comment type="caution">
    <text evidence="1">The sequence shown here is derived from an EMBL/GenBank/DDBJ whole genome shotgun (WGS) entry which is preliminary data.</text>
</comment>
<evidence type="ECO:0000313" key="1">
    <source>
        <dbReference type="EMBL" id="KAI8429958.1"/>
    </source>
</evidence>
<evidence type="ECO:0000313" key="2">
    <source>
        <dbReference type="Proteomes" id="UP001064048"/>
    </source>
</evidence>
<protein>
    <submittedName>
        <fullName evidence="1">Uncharacterized protein</fullName>
    </submittedName>
</protein>